<feature type="domain" description="AB hydrolase-1" evidence="12">
    <location>
        <begin position="31"/>
        <end position="271"/>
    </location>
</feature>
<proteinExistence type="inferred from homology"/>
<reference evidence="14" key="1">
    <citation type="submission" date="2014-03" db="EMBL/GenBank/DDBJ databases">
        <authorList>
            <person name="Aksoy S."/>
            <person name="Warren W."/>
            <person name="Wilson R.K."/>
        </authorList>
    </citation>
    <scope>NUCLEOTIDE SEQUENCE [LARGE SCALE GENOMIC DNA]</scope>
    <source>
        <strain evidence="14">IAEA</strain>
    </source>
</reference>
<dbReference type="InterPro" id="IPR029058">
    <property type="entry name" value="AB_hydrolase_fold"/>
</dbReference>
<evidence type="ECO:0000313" key="13">
    <source>
        <dbReference type="EnsemblMetazoa" id="GBRI019067-PA"/>
    </source>
</evidence>
<keyword evidence="2" id="KW-0378">Hydrolase</keyword>
<name>A0A1A9WGQ6_9MUSC</name>
<dbReference type="GO" id="GO:0005739">
    <property type="term" value="C:mitochondrion"/>
    <property type="evidence" value="ECO:0007669"/>
    <property type="project" value="TreeGrafter"/>
</dbReference>
<evidence type="ECO:0000256" key="1">
    <source>
        <dbReference type="ARBA" id="ARBA00008645"/>
    </source>
</evidence>
<organism evidence="13 14">
    <name type="scientific">Glossina brevipalpis</name>
    <dbReference type="NCBI Taxonomy" id="37001"/>
    <lineage>
        <taxon>Eukaryota</taxon>
        <taxon>Metazoa</taxon>
        <taxon>Ecdysozoa</taxon>
        <taxon>Arthropoda</taxon>
        <taxon>Hexapoda</taxon>
        <taxon>Insecta</taxon>
        <taxon>Pterygota</taxon>
        <taxon>Neoptera</taxon>
        <taxon>Endopterygota</taxon>
        <taxon>Diptera</taxon>
        <taxon>Brachycera</taxon>
        <taxon>Muscomorpha</taxon>
        <taxon>Hippoboscoidea</taxon>
        <taxon>Glossinidae</taxon>
        <taxon>Glossina</taxon>
    </lineage>
</organism>
<dbReference type="VEuPathDB" id="VectorBase:GBRI019067"/>
<evidence type="ECO:0000256" key="2">
    <source>
        <dbReference type="ARBA" id="ARBA00022801"/>
    </source>
</evidence>
<comment type="catalytic activity">
    <reaction evidence="9">
        <text>1,2-didecanoylglycerol + H2O = decanoylglycerol + decanoate + H(+)</text>
        <dbReference type="Rhea" id="RHEA:48596"/>
        <dbReference type="ChEBI" id="CHEBI:11152"/>
        <dbReference type="ChEBI" id="CHEBI:15377"/>
        <dbReference type="ChEBI" id="CHEBI:15378"/>
        <dbReference type="ChEBI" id="CHEBI:27689"/>
        <dbReference type="ChEBI" id="CHEBI:90605"/>
    </reaction>
</comment>
<evidence type="ECO:0000256" key="4">
    <source>
        <dbReference type="ARBA" id="ARBA00042703"/>
    </source>
</evidence>
<evidence type="ECO:0000256" key="8">
    <source>
        <dbReference type="ARBA" id="ARBA00048283"/>
    </source>
</evidence>
<dbReference type="SUPFAM" id="SSF53474">
    <property type="entry name" value="alpha/beta-Hydrolases"/>
    <property type="match status" value="1"/>
</dbReference>
<comment type="catalytic activity">
    <reaction evidence="6">
        <text>a 1,3-diacyl-sn-glycerol + H2O = a 1-acyl-sn-glycerol + a fatty acid + H(+)</text>
        <dbReference type="Rhea" id="RHEA:38503"/>
        <dbReference type="ChEBI" id="CHEBI:15377"/>
        <dbReference type="ChEBI" id="CHEBI:15378"/>
        <dbReference type="ChEBI" id="CHEBI:28868"/>
        <dbReference type="ChEBI" id="CHEBI:64683"/>
        <dbReference type="ChEBI" id="CHEBI:77272"/>
    </reaction>
</comment>
<dbReference type="STRING" id="37001.A0A1A9WGQ6"/>
<dbReference type="PANTHER" id="PTHR46118">
    <property type="entry name" value="PROTEIN ABHD11"/>
    <property type="match status" value="1"/>
</dbReference>
<evidence type="ECO:0000259" key="12">
    <source>
        <dbReference type="Pfam" id="PF00561"/>
    </source>
</evidence>
<comment type="catalytic activity">
    <reaction evidence="5">
        <text>a 1,2-diacyl-sn-glycerol + H2O = a 2-acylglycerol + a fatty acid + H(+)</text>
        <dbReference type="Rhea" id="RHEA:33275"/>
        <dbReference type="ChEBI" id="CHEBI:15377"/>
        <dbReference type="ChEBI" id="CHEBI:15378"/>
        <dbReference type="ChEBI" id="CHEBI:17389"/>
        <dbReference type="ChEBI" id="CHEBI:17815"/>
        <dbReference type="ChEBI" id="CHEBI:28868"/>
        <dbReference type="EC" id="3.1.1.116"/>
    </reaction>
</comment>
<evidence type="ECO:0000256" key="9">
    <source>
        <dbReference type="ARBA" id="ARBA00048504"/>
    </source>
</evidence>
<dbReference type="InterPro" id="IPR000073">
    <property type="entry name" value="AB_hydrolase_1"/>
</dbReference>
<dbReference type="EC" id="3.1.1.116" evidence="3"/>
<accession>A0A1A9WGQ6</accession>
<dbReference type="PANTHER" id="PTHR46118:SF4">
    <property type="entry name" value="PROTEIN ABHD11"/>
    <property type="match status" value="1"/>
</dbReference>
<evidence type="ECO:0000313" key="14">
    <source>
        <dbReference type="Proteomes" id="UP000091820"/>
    </source>
</evidence>
<evidence type="ECO:0000256" key="3">
    <source>
        <dbReference type="ARBA" id="ARBA00026104"/>
    </source>
</evidence>
<dbReference type="EnsemblMetazoa" id="GBRI019067-RA">
    <property type="protein sequence ID" value="GBRI019067-PA"/>
    <property type="gene ID" value="GBRI019067"/>
</dbReference>
<dbReference type="Gene3D" id="3.40.50.1820">
    <property type="entry name" value="alpha/beta hydrolase"/>
    <property type="match status" value="1"/>
</dbReference>
<sequence length="285" mass="32999">MPRCTVKFSNKRLISMAYDVHKTTYTNENFPPLIVMHCMLGSKANWKIVGSTLAQKCNRKIFTVDARNHGDSPHTKEHNSTLLAADILEFMRTQGYRKASVMGHGMGGRAVMYLALKYPDWVEKIVVLDVSPVGRPQDPMTMQQIFILMKGIEIPKTLTLPEGQVMMSELFSKVMDYQENVKFILRNLRKKQSGEFYWNVNVDALMENLRSYTEFRDQIMQFSPFEGSAMFVCGNRSNFVDPNTWADIQIFFPNSEVHWLDCGHLIHMHKPTELIELVIQYFNEK</sequence>
<dbReference type="AlphaFoldDB" id="A0A1A9WGQ6"/>
<comment type="catalytic activity">
    <reaction evidence="11">
        <text>1-octadecanoyl-2-(5Z,8Z,11Z,14Z-eicosatetraenoyl)-sn-glycerol + H2O = 2-(5Z,8Z,11Z,14Z-eicosatetraenoyl)-glycerol + octadecanoate + H(+)</text>
        <dbReference type="Rhea" id="RHEA:38507"/>
        <dbReference type="ChEBI" id="CHEBI:15377"/>
        <dbReference type="ChEBI" id="CHEBI:15378"/>
        <dbReference type="ChEBI" id="CHEBI:25629"/>
        <dbReference type="ChEBI" id="CHEBI:52392"/>
        <dbReference type="ChEBI" id="CHEBI:75728"/>
    </reaction>
</comment>
<comment type="similarity">
    <text evidence="1">Belongs to the AB hydrolase superfamily.</text>
</comment>
<reference evidence="13" key="2">
    <citation type="submission" date="2020-05" db="UniProtKB">
        <authorList>
            <consortium name="EnsemblMetazoa"/>
        </authorList>
    </citation>
    <scope>IDENTIFICATION</scope>
    <source>
        <strain evidence="13">IAEA</strain>
    </source>
</reference>
<dbReference type="Proteomes" id="UP000091820">
    <property type="component" value="Unassembled WGS sequence"/>
</dbReference>
<comment type="catalytic activity">
    <reaction evidence="10">
        <text>1-octadecanoyl-2-(9Z-octadecenoyl)-sn-glycerol + H2O = 2-(9Z-octadecenoyl)-glycerol + octadecanoate + H(+)</text>
        <dbReference type="Rhea" id="RHEA:77103"/>
        <dbReference type="ChEBI" id="CHEBI:15377"/>
        <dbReference type="ChEBI" id="CHEBI:15378"/>
        <dbReference type="ChEBI" id="CHEBI:25629"/>
        <dbReference type="ChEBI" id="CHEBI:73990"/>
        <dbReference type="ChEBI" id="CHEBI:75468"/>
    </reaction>
</comment>
<protein>
    <recommendedName>
        <fullName evidence="7">sn-1-specific diacylglycerol lipase ABHD11</fullName>
        <ecNumber evidence="3">3.1.1.116</ecNumber>
    </recommendedName>
    <alternativeName>
        <fullName evidence="4">Alpha/beta hydrolase domain-containing protein 11</fullName>
    </alternativeName>
</protein>
<evidence type="ECO:0000256" key="5">
    <source>
        <dbReference type="ARBA" id="ARBA00043667"/>
    </source>
</evidence>
<evidence type="ECO:0000256" key="6">
    <source>
        <dbReference type="ARBA" id="ARBA00043742"/>
    </source>
</evidence>
<dbReference type="GO" id="GO:0052689">
    <property type="term" value="F:carboxylic ester hydrolase activity"/>
    <property type="evidence" value="ECO:0007669"/>
    <property type="project" value="TreeGrafter"/>
</dbReference>
<keyword evidence="14" id="KW-1185">Reference proteome</keyword>
<dbReference type="Pfam" id="PF00561">
    <property type="entry name" value="Abhydrolase_1"/>
    <property type="match status" value="1"/>
</dbReference>
<comment type="catalytic activity">
    <reaction evidence="8">
        <text>1-octadecanoyl-2-(4Z,7Z,10Z,13Z,16Z,19Z-docosahexaenoyl)-sn-glycerol + H2O = 2-(4Z,7Z,10Z,13Z,16Z,19Z-docosahexaenoyl)-glycerol + octadecanoate + H(+)</text>
        <dbReference type="Rhea" id="RHEA:77107"/>
        <dbReference type="ChEBI" id="CHEBI:15377"/>
        <dbReference type="ChEBI" id="CHEBI:15378"/>
        <dbReference type="ChEBI" id="CHEBI:25629"/>
        <dbReference type="ChEBI" id="CHEBI:77129"/>
        <dbReference type="ChEBI" id="CHEBI:186738"/>
    </reaction>
</comment>
<evidence type="ECO:0000256" key="10">
    <source>
        <dbReference type="ARBA" id="ARBA00048513"/>
    </source>
</evidence>
<evidence type="ECO:0000256" key="11">
    <source>
        <dbReference type="ARBA" id="ARBA00048919"/>
    </source>
</evidence>
<evidence type="ECO:0000256" key="7">
    <source>
        <dbReference type="ARBA" id="ARBA00044064"/>
    </source>
</evidence>